<comment type="caution">
    <text evidence="2">The sequence shown here is derived from an EMBL/GenBank/DDBJ whole genome shotgun (WGS) entry which is preliminary data.</text>
</comment>
<dbReference type="EMBL" id="JAFNEN010000238">
    <property type="protein sequence ID" value="KAG8188517.1"/>
    <property type="molecule type" value="Genomic_DNA"/>
</dbReference>
<keyword evidence="1" id="KW-0812">Transmembrane</keyword>
<evidence type="ECO:0000313" key="2">
    <source>
        <dbReference type="EMBL" id="KAG8188517.1"/>
    </source>
</evidence>
<proteinExistence type="predicted"/>
<sequence length="269" mass="28418">MLANFKNSLWFYKKCEDKLCFCSTMESVLLWSLVVVMMFAGTNGIATSKSCTMVNGQMECTSQSSNGNMAGASSGAFSNVLQVGTCLLVPSLLSHRFLSTLSPSLEEVSLSEDDKDLTEGVNLHSWKMLDENTFHRAFVEVRTSALVKKCVDTYGAMESAVIWSLVIAMMIAATHSRSSSRSCSTINGVTQCTSESSDGNFAGASSGAFSNGQSSYQQTSAATGDTFSGASSSSSSSSGNFDPFAFAGLPNPFNLFGGGGAQAFAFGRR</sequence>
<dbReference type="AlphaFoldDB" id="A0AAV6UVX4"/>
<keyword evidence="1" id="KW-0472">Membrane</keyword>
<accession>A0AAV6UVX4</accession>
<protein>
    <submittedName>
        <fullName evidence="2">Uncharacterized protein</fullName>
    </submittedName>
</protein>
<keyword evidence="1" id="KW-1133">Transmembrane helix</keyword>
<name>A0AAV6UVX4_9ARAC</name>
<reference evidence="2 3" key="1">
    <citation type="journal article" date="2022" name="Nat. Ecol. Evol.">
        <title>A masculinizing supergene underlies an exaggerated male reproductive morph in a spider.</title>
        <authorList>
            <person name="Hendrickx F."/>
            <person name="De Corte Z."/>
            <person name="Sonet G."/>
            <person name="Van Belleghem S.M."/>
            <person name="Kostlbacher S."/>
            <person name="Vangestel C."/>
        </authorList>
    </citation>
    <scope>NUCLEOTIDE SEQUENCE [LARGE SCALE GENOMIC DNA]</scope>
    <source>
        <strain evidence="2">W744_W776</strain>
    </source>
</reference>
<evidence type="ECO:0000256" key="1">
    <source>
        <dbReference type="SAM" id="Phobius"/>
    </source>
</evidence>
<feature type="transmembrane region" description="Helical" evidence="1">
    <location>
        <begin position="20"/>
        <end position="41"/>
    </location>
</feature>
<organism evidence="2 3">
    <name type="scientific">Oedothorax gibbosus</name>
    <dbReference type="NCBI Taxonomy" id="931172"/>
    <lineage>
        <taxon>Eukaryota</taxon>
        <taxon>Metazoa</taxon>
        <taxon>Ecdysozoa</taxon>
        <taxon>Arthropoda</taxon>
        <taxon>Chelicerata</taxon>
        <taxon>Arachnida</taxon>
        <taxon>Araneae</taxon>
        <taxon>Araneomorphae</taxon>
        <taxon>Entelegynae</taxon>
        <taxon>Araneoidea</taxon>
        <taxon>Linyphiidae</taxon>
        <taxon>Erigoninae</taxon>
        <taxon>Oedothorax</taxon>
    </lineage>
</organism>
<dbReference type="Proteomes" id="UP000827092">
    <property type="component" value="Unassembled WGS sequence"/>
</dbReference>
<evidence type="ECO:0000313" key="3">
    <source>
        <dbReference type="Proteomes" id="UP000827092"/>
    </source>
</evidence>
<gene>
    <name evidence="2" type="ORF">JTE90_008082</name>
</gene>
<keyword evidence="3" id="KW-1185">Reference proteome</keyword>